<dbReference type="GO" id="GO:1903600">
    <property type="term" value="C:glutaminase complex"/>
    <property type="evidence" value="ECO:0007669"/>
    <property type="project" value="TreeGrafter"/>
</dbReference>
<feature type="active site" description="Nucleophile" evidence="10 11">
    <location>
        <position position="78"/>
    </location>
</feature>
<comment type="subunit">
    <text evidence="9 10">In the presence of PdxS, forms a dodecamer of heterodimers. Only shows activity in the heterodimer.</text>
</comment>
<feature type="binding site" evidence="10 12">
    <location>
        <begin position="127"/>
        <end position="128"/>
    </location>
    <ligand>
        <name>L-glutamine</name>
        <dbReference type="ChEBI" id="CHEBI:58359"/>
    </ligand>
</feature>
<dbReference type="InterPro" id="IPR002161">
    <property type="entry name" value="PdxT/SNO"/>
</dbReference>
<accession>A0A846Z9T7</accession>
<dbReference type="PROSITE" id="PS51273">
    <property type="entry name" value="GATASE_TYPE_1"/>
    <property type="match status" value="1"/>
</dbReference>
<comment type="pathway">
    <text evidence="10">Cofactor biosynthesis; pyridoxal 5'-phosphate biosynthesis.</text>
</comment>
<comment type="catalytic activity">
    <reaction evidence="6 10">
        <text>aldehydo-D-ribose 5-phosphate + D-glyceraldehyde 3-phosphate + L-glutamine = pyridoxal 5'-phosphate + L-glutamate + phosphate + 3 H2O + H(+)</text>
        <dbReference type="Rhea" id="RHEA:31507"/>
        <dbReference type="ChEBI" id="CHEBI:15377"/>
        <dbReference type="ChEBI" id="CHEBI:15378"/>
        <dbReference type="ChEBI" id="CHEBI:29985"/>
        <dbReference type="ChEBI" id="CHEBI:43474"/>
        <dbReference type="ChEBI" id="CHEBI:58273"/>
        <dbReference type="ChEBI" id="CHEBI:58359"/>
        <dbReference type="ChEBI" id="CHEBI:59776"/>
        <dbReference type="ChEBI" id="CHEBI:597326"/>
        <dbReference type="EC" id="4.3.3.6"/>
    </reaction>
</comment>
<dbReference type="UniPathway" id="UPA00245"/>
<evidence type="ECO:0000313" key="14">
    <source>
        <dbReference type="Proteomes" id="UP000590460"/>
    </source>
</evidence>
<evidence type="ECO:0000256" key="2">
    <source>
        <dbReference type="ARBA" id="ARBA00022801"/>
    </source>
</evidence>
<dbReference type="EMBL" id="JAAXPO010000004">
    <property type="protein sequence ID" value="NKZ18507.1"/>
    <property type="molecule type" value="Genomic_DNA"/>
</dbReference>
<feature type="active site" description="Charge relay system" evidence="10 11">
    <location>
        <position position="166"/>
    </location>
</feature>
<comment type="function">
    <text evidence="8 10">Catalyzes the hydrolysis of glutamine to glutamate and ammonia as part of the biosynthesis of pyridoxal 5'-phosphate. The resulting ammonia molecule is channeled to the active site of PdxS.</text>
</comment>
<reference evidence="13 14" key="1">
    <citation type="submission" date="2020-04" db="EMBL/GenBank/DDBJ databases">
        <title>MicrobeNet Type strains.</title>
        <authorList>
            <person name="Nicholson A.C."/>
        </authorList>
    </citation>
    <scope>NUCLEOTIDE SEQUENCE [LARGE SCALE GENOMIC DNA]</scope>
    <source>
        <strain evidence="13 14">CCUG 54536</strain>
    </source>
</reference>
<dbReference type="RefSeq" id="WP_168676740.1">
    <property type="nucleotide sequence ID" value="NZ_BPKV01000005.1"/>
</dbReference>
<dbReference type="PANTHER" id="PTHR31559">
    <property type="entry name" value="PYRIDOXAL 5'-PHOSPHATE SYNTHASE SUBUNIT SNO"/>
    <property type="match status" value="1"/>
</dbReference>
<evidence type="ECO:0000256" key="4">
    <source>
        <dbReference type="ARBA" id="ARBA00022962"/>
    </source>
</evidence>
<evidence type="ECO:0000256" key="8">
    <source>
        <dbReference type="ARBA" id="ARBA00054599"/>
    </source>
</evidence>
<evidence type="ECO:0000256" key="9">
    <source>
        <dbReference type="ARBA" id="ARBA00064749"/>
    </source>
</evidence>
<feature type="active site" description="Charge relay system" evidence="10 11">
    <location>
        <position position="164"/>
    </location>
</feature>
<comment type="catalytic activity">
    <reaction evidence="7 10">
        <text>L-glutamine + H2O = L-glutamate + NH4(+)</text>
        <dbReference type="Rhea" id="RHEA:15889"/>
        <dbReference type="ChEBI" id="CHEBI:15377"/>
        <dbReference type="ChEBI" id="CHEBI:28938"/>
        <dbReference type="ChEBI" id="CHEBI:29985"/>
        <dbReference type="ChEBI" id="CHEBI:58359"/>
        <dbReference type="EC" id="3.5.1.2"/>
    </reaction>
</comment>
<dbReference type="PIRSF" id="PIRSF005639">
    <property type="entry name" value="Glut_amidoT_SNO"/>
    <property type="match status" value="1"/>
</dbReference>
<dbReference type="GO" id="GO:0036381">
    <property type="term" value="F:pyridoxal 5'-phosphate synthase (glutamine hydrolysing) activity"/>
    <property type="evidence" value="ECO:0007669"/>
    <property type="project" value="UniProtKB-UniRule"/>
</dbReference>
<dbReference type="FunFam" id="3.40.50.880:FF:000010">
    <property type="entry name" value="uncharacterized protein LOC100176842 isoform X2"/>
    <property type="match status" value="1"/>
</dbReference>
<dbReference type="NCBIfam" id="TIGR03800">
    <property type="entry name" value="PLP_synth_Pdx2"/>
    <property type="match status" value="1"/>
</dbReference>
<dbReference type="InterPro" id="IPR029062">
    <property type="entry name" value="Class_I_gatase-like"/>
</dbReference>
<dbReference type="GO" id="GO:0042823">
    <property type="term" value="P:pyridoxal phosphate biosynthetic process"/>
    <property type="evidence" value="ECO:0007669"/>
    <property type="project" value="UniProtKB-UniRule"/>
</dbReference>
<protein>
    <recommendedName>
        <fullName evidence="10">Pyridoxal 5'-phosphate synthase subunit PdxT</fullName>
        <ecNumber evidence="10">4.3.3.6</ecNumber>
    </recommendedName>
    <alternativeName>
        <fullName evidence="10">Pdx2</fullName>
    </alternativeName>
    <alternativeName>
        <fullName evidence="10">Pyridoxal 5'-phosphate synthase glutaminase subunit</fullName>
        <ecNumber evidence="10">3.5.1.2</ecNumber>
    </alternativeName>
</protein>
<dbReference type="AlphaFoldDB" id="A0A846Z9T7"/>
<dbReference type="Pfam" id="PF01174">
    <property type="entry name" value="SNO"/>
    <property type="match status" value="1"/>
</dbReference>
<dbReference type="Gene3D" id="3.40.50.880">
    <property type="match status" value="1"/>
</dbReference>
<comment type="similarity">
    <text evidence="1 10">Belongs to the glutaminase PdxT/SNO family.</text>
</comment>
<evidence type="ECO:0000256" key="7">
    <source>
        <dbReference type="ARBA" id="ARBA00049534"/>
    </source>
</evidence>
<evidence type="ECO:0000256" key="5">
    <source>
        <dbReference type="ARBA" id="ARBA00023239"/>
    </source>
</evidence>
<dbReference type="PANTHER" id="PTHR31559:SF0">
    <property type="entry name" value="PYRIDOXAL 5'-PHOSPHATE SYNTHASE SUBUNIT SNO1-RELATED"/>
    <property type="match status" value="1"/>
</dbReference>
<dbReference type="GO" id="GO:0008614">
    <property type="term" value="P:pyridoxine metabolic process"/>
    <property type="evidence" value="ECO:0007669"/>
    <property type="project" value="TreeGrafter"/>
</dbReference>
<keyword evidence="5 10" id="KW-0456">Lyase</keyword>
<dbReference type="SUPFAM" id="SSF52317">
    <property type="entry name" value="Class I glutamine amidotransferase-like"/>
    <property type="match status" value="1"/>
</dbReference>
<evidence type="ECO:0000256" key="10">
    <source>
        <dbReference type="HAMAP-Rule" id="MF_01615"/>
    </source>
</evidence>
<organism evidence="13 14">
    <name type="scientific">Leuconostoc holzapfelii</name>
    <dbReference type="NCBI Taxonomy" id="434464"/>
    <lineage>
        <taxon>Bacteria</taxon>
        <taxon>Bacillati</taxon>
        <taxon>Bacillota</taxon>
        <taxon>Bacilli</taxon>
        <taxon>Lactobacillales</taxon>
        <taxon>Lactobacillaceae</taxon>
        <taxon>Leuconostoc</taxon>
    </lineage>
</organism>
<dbReference type="InterPro" id="IPR021196">
    <property type="entry name" value="PdxT/SNO_CS"/>
</dbReference>
<dbReference type="HAMAP" id="MF_01615">
    <property type="entry name" value="PdxT"/>
    <property type="match status" value="1"/>
</dbReference>
<keyword evidence="4 10" id="KW-0315">Glutamine amidotransferase</keyword>
<dbReference type="Proteomes" id="UP000590460">
    <property type="component" value="Unassembled WGS sequence"/>
</dbReference>
<comment type="caution">
    <text evidence="13">The sequence shown here is derived from an EMBL/GenBank/DDBJ whole genome shotgun (WGS) entry which is preliminary data.</text>
</comment>
<gene>
    <name evidence="10 13" type="primary">pdxT</name>
    <name evidence="13" type="ORF">HF966_04890</name>
</gene>
<evidence type="ECO:0000256" key="11">
    <source>
        <dbReference type="PIRSR" id="PIRSR005639-1"/>
    </source>
</evidence>
<proteinExistence type="inferred from homology"/>
<evidence type="ECO:0000256" key="6">
    <source>
        <dbReference type="ARBA" id="ARBA00047992"/>
    </source>
</evidence>
<dbReference type="PROSITE" id="PS51130">
    <property type="entry name" value="PDXT_SNO_2"/>
    <property type="match status" value="1"/>
</dbReference>
<dbReference type="GO" id="GO:0005829">
    <property type="term" value="C:cytosol"/>
    <property type="evidence" value="ECO:0007669"/>
    <property type="project" value="TreeGrafter"/>
</dbReference>
<evidence type="ECO:0000313" key="13">
    <source>
        <dbReference type="EMBL" id="NKZ18507.1"/>
    </source>
</evidence>
<evidence type="ECO:0000256" key="3">
    <source>
        <dbReference type="ARBA" id="ARBA00022898"/>
    </source>
</evidence>
<feature type="binding site" evidence="10 12">
    <location>
        <position position="99"/>
    </location>
    <ligand>
        <name>L-glutamine</name>
        <dbReference type="ChEBI" id="CHEBI:58359"/>
    </ligand>
</feature>
<dbReference type="EC" id="4.3.3.6" evidence="10"/>
<evidence type="ECO:0000256" key="12">
    <source>
        <dbReference type="PIRSR" id="PIRSR005639-2"/>
    </source>
</evidence>
<dbReference type="EC" id="3.5.1.2" evidence="10"/>
<evidence type="ECO:0000256" key="1">
    <source>
        <dbReference type="ARBA" id="ARBA00008345"/>
    </source>
</evidence>
<dbReference type="GO" id="GO:0006543">
    <property type="term" value="P:L-glutamine catabolic process"/>
    <property type="evidence" value="ECO:0007669"/>
    <property type="project" value="UniProtKB-UniRule"/>
</dbReference>
<dbReference type="PROSITE" id="PS01236">
    <property type="entry name" value="PDXT_SNO_1"/>
    <property type="match status" value="1"/>
</dbReference>
<feature type="binding site" evidence="10 12">
    <location>
        <begin position="46"/>
        <end position="48"/>
    </location>
    <ligand>
        <name>L-glutamine</name>
        <dbReference type="ChEBI" id="CHEBI:58359"/>
    </ligand>
</feature>
<sequence length="192" mass="20975">MIVGVLNLQGAVSEHVDMLAQCQVEAKLIKKVGDLTGIDGIIIPGGESTVIYKLLVQEQLLDPLKKLIHAGFPVFGTCAGLVLLTQPKAFGVLKAEVVRNGFGRQKDSFEQAISVAGFDAPFHGVFIRAPYLTAVDESVTVLATIDDDKVIAAQYEHTLVTAFHPELTGDTRFHEKFIRLIEKRQDFFSPNA</sequence>
<keyword evidence="2 10" id="KW-0378">Hydrolase</keyword>
<name>A0A846Z9T7_9LACO</name>
<keyword evidence="3 10" id="KW-0663">Pyridoxal phosphate</keyword>
<dbReference type="GO" id="GO:0004359">
    <property type="term" value="F:glutaminase activity"/>
    <property type="evidence" value="ECO:0007669"/>
    <property type="project" value="UniProtKB-UniRule"/>
</dbReference>